<keyword evidence="7 17" id="KW-0812">Transmembrane</keyword>
<evidence type="ECO:0000259" key="19">
    <source>
        <dbReference type="PROSITE" id="PS50110"/>
    </source>
</evidence>
<keyword evidence="4" id="KW-1003">Cell membrane</keyword>
<feature type="domain" description="Response regulatory" evidence="19">
    <location>
        <begin position="874"/>
        <end position="991"/>
    </location>
</feature>
<feature type="domain" description="Response regulatory" evidence="19">
    <location>
        <begin position="728"/>
        <end position="846"/>
    </location>
</feature>
<dbReference type="Pfam" id="PF00072">
    <property type="entry name" value="Response_reg"/>
    <property type="match status" value="2"/>
</dbReference>
<dbReference type="Gene3D" id="6.10.340.10">
    <property type="match status" value="1"/>
</dbReference>
<dbReference type="Pfam" id="PF01627">
    <property type="entry name" value="Hpt"/>
    <property type="match status" value="1"/>
</dbReference>
<evidence type="ECO:0000256" key="9">
    <source>
        <dbReference type="ARBA" id="ARBA00022777"/>
    </source>
</evidence>
<dbReference type="PROSITE" id="PS50110">
    <property type="entry name" value="RESPONSE_REGULATORY"/>
    <property type="match status" value="2"/>
</dbReference>
<dbReference type="CDD" id="cd00088">
    <property type="entry name" value="HPT"/>
    <property type="match status" value="1"/>
</dbReference>
<evidence type="ECO:0000256" key="6">
    <source>
        <dbReference type="ARBA" id="ARBA00022679"/>
    </source>
</evidence>
<dbReference type="CDD" id="cd00082">
    <property type="entry name" value="HisKA"/>
    <property type="match status" value="1"/>
</dbReference>
<dbReference type="Pfam" id="PF13185">
    <property type="entry name" value="GAF_2"/>
    <property type="match status" value="1"/>
</dbReference>
<evidence type="ECO:0000256" key="1">
    <source>
        <dbReference type="ARBA" id="ARBA00000085"/>
    </source>
</evidence>
<dbReference type="SMART" id="SM00448">
    <property type="entry name" value="REC"/>
    <property type="match status" value="2"/>
</dbReference>
<feature type="modified residue" description="4-aspartylphosphate" evidence="15">
    <location>
        <position position="923"/>
    </location>
</feature>
<evidence type="ECO:0000256" key="8">
    <source>
        <dbReference type="ARBA" id="ARBA00022741"/>
    </source>
</evidence>
<dbReference type="SUPFAM" id="SSF158472">
    <property type="entry name" value="HAMP domain-like"/>
    <property type="match status" value="1"/>
</dbReference>
<keyword evidence="8" id="KW-0547">Nucleotide-binding</keyword>
<dbReference type="InterPro" id="IPR003661">
    <property type="entry name" value="HisK_dim/P_dom"/>
</dbReference>
<keyword evidence="10" id="KW-0067">ATP-binding</keyword>
<dbReference type="InterPro" id="IPR029016">
    <property type="entry name" value="GAF-like_dom_sf"/>
</dbReference>
<evidence type="ECO:0000256" key="17">
    <source>
        <dbReference type="SAM" id="Phobius"/>
    </source>
</evidence>
<dbReference type="Gene3D" id="3.30.450.40">
    <property type="match status" value="1"/>
</dbReference>
<comment type="caution">
    <text evidence="22">The sequence shown here is derived from an EMBL/GenBank/DDBJ whole genome shotgun (WGS) entry which is preliminary data.</text>
</comment>
<dbReference type="InterPro" id="IPR011006">
    <property type="entry name" value="CheY-like_superfamily"/>
</dbReference>
<dbReference type="PROSITE" id="PS50109">
    <property type="entry name" value="HIS_KIN"/>
    <property type="match status" value="1"/>
</dbReference>
<evidence type="ECO:0000259" key="20">
    <source>
        <dbReference type="PROSITE" id="PS50885"/>
    </source>
</evidence>
<evidence type="ECO:0000256" key="3">
    <source>
        <dbReference type="ARBA" id="ARBA00012438"/>
    </source>
</evidence>
<keyword evidence="6" id="KW-0808">Transferase</keyword>
<reference evidence="22 23" key="1">
    <citation type="submission" date="2024-09" db="EMBL/GenBank/DDBJ databases">
        <title>Laminarin stimulates single cell rates of sulfate reduction while oxygen inhibits transcriptomic activity in coastal marine sediment.</title>
        <authorList>
            <person name="Lindsay M."/>
            <person name="Orcutt B."/>
            <person name="Emerson D."/>
            <person name="Stepanauskas R."/>
            <person name="D'Angelo T."/>
        </authorList>
    </citation>
    <scope>NUCLEOTIDE SEQUENCE [LARGE SCALE GENOMIC DNA]</scope>
    <source>
        <strain evidence="22">SAG AM-311-K15</strain>
    </source>
</reference>
<dbReference type="EC" id="2.7.13.3" evidence="3"/>
<keyword evidence="23" id="KW-1185">Reference proteome</keyword>
<evidence type="ECO:0000256" key="7">
    <source>
        <dbReference type="ARBA" id="ARBA00022692"/>
    </source>
</evidence>
<evidence type="ECO:0000256" key="4">
    <source>
        <dbReference type="ARBA" id="ARBA00022475"/>
    </source>
</evidence>
<keyword evidence="5 15" id="KW-0597">Phosphoprotein</keyword>
<organism evidence="22 23">
    <name type="scientific">candidate division CSSED10-310 bacterium</name>
    <dbReference type="NCBI Taxonomy" id="2855610"/>
    <lineage>
        <taxon>Bacteria</taxon>
        <taxon>Bacteria division CSSED10-310</taxon>
    </lineage>
</organism>
<evidence type="ECO:0000256" key="13">
    <source>
        <dbReference type="ARBA" id="ARBA00023136"/>
    </source>
</evidence>
<dbReference type="Proteomes" id="UP001594351">
    <property type="component" value="Unassembled WGS sequence"/>
</dbReference>
<dbReference type="SUPFAM" id="SSF55781">
    <property type="entry name" value="GAF domain-like"/>
    <property type="match status" value="1"/>
</dbReference>
<dbReference type="InterPro" id="IPR036890">
    <property type="entry name" value="HATPase_C_sf"/>
</dbReference>
<feature type="coiled-coil region" evidence="16">
    <location>
        <begin position="145"/>
        <end position="183"/>
    </location>
</feature>
<keyword evidence="16" id="KW-0175">Coiled coil</keyword>
<feature type="modified residue" description="4-aspartylphosphate" evidence="15">
    <location>
        <position position="778"/>
    </location>
</feature>
<dbReference type="InterPro" id="IPR003594">
    <property type="entry name" value="HATPase_dom"/>
</dbReference>
<feature type="transmembrane region" description="Helical" evidence="17">
    <location>
        <begin position="188"/>
        <end position="212"/>
    </location>
</feature>
<dbReference type="SMART" id="SM00065">
    <property type="entry name" value="GAF"/>
    <property type="match status" value="1"/>
</dbReference>
<evidence type="ECO:0000313" key="23">
    <source>
        <dbReference type="Proteomes" id="UP001594351"/>
    </source>
</evidence>
<dbReference type="InterPro" id="IPR003660">
    <property type="entry name" value="HAMP_dom"/>
</dbReference>
<dbReference type="Gene3D" id="1.20.120.160">
    <property type="entry name" value="HPT domain"/>
    <property type="match status" value="1"/>
</dbReference>
<dbReference type="InterPro" id="IPR008207">
    <property type="entry name" value="Sig_transdc_His_kin_Hpt_dom"/>
</dbReference>
<evidence type="ECO:0000256" key="15">
    <source>
        <dbReference type="PROSITE-ProRule" id="PRU00169"/>
    </source>
</evidence>
<keyword evidence="11 17" id="KW-1133">Transmembrane helix</keyword>
<dbReference type="Gene3D" id="3.30.565.10">
    <property type="entry name" value="Histidine kinase-like ATPase, C-terminal domain"/>
    <property type="match status" value="1"/>
</dbReference>
<dbReference type="Gene3D" id="3.40.50.2300">
    <property type="match status" value="2"/>
</dbReference>
<dbReference type="SUPFAM" id="SSF55874">
    <property type="entry name" value="ATPase domain of HSP90 chaperone/DNA topoisomerase II/histidine kinase"/>
    <property type="match status" value="1"/>
</dbReference>
<dbReference type="CDD" id="cd17546">
    <property type="entry name" value="REC_hyHK_CKI1_RcsC-like"/>
    <property type="match status" value="1"/>
</dbReference>
<dbReference type="SUPFAM" id="SSF52172">
    <property type="entry name" value="CheY-like"/>
    <property type="match status" value="2"/>
</dbReference>
<dbReference type="Gene3D" id="1.10.287.130">
    <property type="match status" value="1"/>
</dbReference>
<dbReference type="Pfam" id="PF02518">
    <property type="entry name" value="HATPase_c"/>
    <property type="match status" value="1"/>
</dbReference>
<evidence type="ECO:0000256" key="12">
    <source>
        <dbReference type="ARBA" id="ARBA00023012"/>
    </source>
</evidence>
<feature type="domain" description="HAMP" evidence="20">
    <location>
        <begin position="215"/>
        <end position="267"/>
    </location>
</feature>
<dbReference type="EMBL" id="JBHPBY010000054">
    <property type="protein sequence ID" value="MFC1849709.1"/>
    <property type="molecule type" value="Genomic_DNA"/>
</dbReference>
<dbReference type="InterPro" id="IPR036641">
    <property type="entry name" value="HPT_dom_sf"/>
</dbReference>
<keyword evidence="9" id="KW-0418">Kinase</keyword>
<dbReference type="SMART" id="SM00073">
    <property type="entry name" value="HPT"/>
    <property type="match status" value="1"/>
</dbReference>
<dbReference type="SUPFAM" id="SSF47384">
    <property type="entry name" value="Homodimeric domain of signal transducing histidine kinase"/>
    <property type="match status" value="1"/>
</dbReference>
<evidence type="ECO:0000256" key="11">
    <source>
        <dbReference type="ARBA" id="ARBA00022989"/>
    </source>
</evidence>
<dbReference type="PANTHER" id="PTHR45339:SF1">
    <property type="entry name" value="HYBRID SIGNAL TRANSDUCTION HISTIDINE KINASE J"/>
    <property type="match status" value="1"/>
</dbReference>
<evidence type="ECO:0000256" key="10">
    <source>
        <dbReference type="ARBA" id="ARBA00022840"/>
    </source>
</evidence>
<feature type="modified residue" description="Phosphohistidine" evidence="14">
    <location>
        <position position="1072"/>
    </location>
</feature>
<feature type="transmembrane region" description="Helical" evidence="17">
    <location>
        <begin position="25"/>
        <end position="43"/>
    </location>
</feature>
<dbReference type="Pfam" id="PF00672">
    <property type="entry name" value="HAMP"/>
    <property type="match status" value="1"/>
</dbReference>
<dbReference type="PROSITE" id="PS50885">
    <property type="entry name" value="HAMP"/>
    <property type="match status" value="1"/>
</dbReference>
<proteinExistence type="predicted"/>
<dbReference type="CDD" id="cd06225">
    <property type="entry name" value="HAMP"/>
    <property type="match status" value="1"/>
</dbReference>
<sequence length="1133" mass="128110">MAAPAKVKMMFEGHYFRNLSLKKKMLIVPILAVGSFLIIFLLFRSFNRGYEQIILHAETLDLSRKIQHSLKSIQQAMQDAVAARDREELSLADKLFDEFQQQIKEAKSYPFYDANDLNYLEKESKDYYRFARNVTEIMIKSKTLDENLITELENMEQRFNSLKEKLETTTRQTNDRVRQALEKTQKQGWVAVHWTKTIIFICAFFFGGYALFLSRNITTALNEMVNSANRFAEGDSGTIIKVQSADEIGVLGNALNDMMAKIKNQDLIKTGEAELNIHIRGEQNIYTLGQNVINHLTPYLNAQIGAIYFRHKNTLKLVGTYAYSHQSKPKQTFQIGEGLIGQAALERRSIAFDDVPDDYSPISSALGATLPRHLFIIPLIYDEEVTAVIELGSVHKFSALHYEFMDSVQESIAIAFNSAESRSTLKELLEKTQSQSEELQAQQEILKKQNEELAEQTRMLEKHQLEILKAKEIAEQATRAKSDFLATMSHEIRTPMNGVIGMTGLLLDTELNSEQREFAETIRVSGESLLTIINDILDFSKIESGRMELEEQAFELGLCIEEAFSLVSSNAAEKGIDLVYHIEGDVPPFIRGDITRLRQILVNLVGNALKFTETGEVFVSLQKKSEKEGQTDLQFTVKDTGIGIDAEKIPQLFKIFSQVDTSTTRKYGGTGLGLAISKKLVELMGGTIGVESTIGQGSTFVFNIKAQIAETVSKAYLSFDIPELTNKRVLVVDDNETNRRVLVLQFRKWGMIPTAVPSAREAIELLEKSALFDIAILDSHMPEMNGFELGQKIRTYYSRGELPMVMLSSSVERYDKADDERDRIFSAYISKPVKQSQLYDTIMNVLYEKEAAIPIEKKSQPRIDTSLAQRIPLRILLAEDNAVNQKLAIQIFKKFGYTTDIANNGLEVLNFLKMRDYDIVFMDVQMPEMDGFEATRRIIKTFDPDKRPRIIAVTANALAGDREKCLEAGMDDYISKPIRIEEIQYVIERWGILKGEDMEMMQAGPDLRANATASIIDLKVIRELQEMDDDPDEPGFLNELMSIFEKDSAQLITLIKKAIDEHDSKTLREHAHSLKGASANVGAVALARTCKDIETECKKPELPDMQKILSKLDDLYQQTIIGLQHVAQTIDEG</sequence>
<feature type="coiled-coil region" evidence="16">
    <location>
        <begin position="422"/>
        <end position="480"/>
    </location>
</feature>
<dbReference type="InterPro" id="IPR001789">
    <property type="entry name" value="Sig_transdc_resp-reg_receiver"/>
</dbReference>
<evidence type="ECO:0000256" key="5">
    <source>
        <dbReference type="ARBA" id="ARBA00022553"/>
    </source>
</evidence>
<feature type="domain" description="Histidine kinase" evidence="18">
    <location>
        <begin position="487"/>
        <end position="708"/>
    </location>
</feature>
<accession>A0ABV6YU33</accession>
<evidence type="ECO:0000256" key="14">
    <source>
        <dbReference type="PROSITE-ProRule" id="PRU00110"/>
    </source>
</evidence>
<dbReference type="SMART" id="SM00304">
    <property type="entry name" value="HAMP"/>
    <property type="match status" value="1"/>
</dbReference>
<comment type="subcellular location">
    <subcellularLocation>
        <location evidence="2">Cell membrane</location>
        <topology evidence="2">Multi-pass membrane protein</topology>
    </subcellularLocation>
</comment>
<dbReference type="Pfam" id="PF00512">
    <property type="entry name" value="HisKA"/>
    <property type="match status" value="1"/>
</dbReference>
<evidence type="ECO:0000259" key="21">
    <source>
        <dbReference type="PROSITE" id="PS50894"/>
    </source>
</evidence>
<dbReference type="PROSITE" id="PS50894">
    <property type="entry name" value="HPT"/>
    <property type="match status" value="1"/>
</dbReference>
<dbReference type="PRINTS" id="PR00344">
    <property type="entry name" value="BCTRLSENSOR"/>
</dbReference>
<evidence type="ECO:0000256" key="2">
    <source>
        <dbReference type="ARBA" id="ARBA00004651"/>
    </source>
</evidence>
<protein>
    <recommendedName>
        <fullName evidence="3">histidine kinase</fullName>
        <ecNumber evidence="3">2.7.13.3</ecNumber>
    </recommendedName>
</protein>
<keyword evidence="13 17" id="KW-0472">Membrane</keyword>
<evidence type="ECO:0000256" key="16">
    <source>
        <dbReference type="SAM" id="Coils"/>
    </source>
</evidence>
<evidence type="ECO:0000259" key="18">
    <source>
        <dbReference type="PROSITE" id="PS50109"/>
    </source>
</evidence>
<gene>
    <name evidence="22" type="ORF">ACFL27_05815</name>
</gene>
<dbReference type="SMART" id="SM00388">
    <property type="entry name" value="HisKA"/>
    <property type="match status" value="1"/>
</dbReference>
<keyword evidence="12" id="KW-0902">Two-component regulatory system</keyword>
<dbReference type="PANTHER" id="PTHR45339">
    <property type="entry name" value="HYBRID SIGNAL TRANSDUCTION HISTIDINE KINASE J"/>
    <property type="match status" value="1"/>
</dbReference>
<dbReference type="SMART" id="SM00387">
    <property type="entry name" value="HATPase_c"/>
    <property type="match status" value="1"/>
</dbReference>
<dbReference type="InterPro" id="IPR005467">
    <property type="entry name" value="His_kinase_dom"/>
</dbReference>
<dbReference type="SUPFAM" id="SSF47226">
    <property type="entry name" value="Histidine-containing phosphotransfer domain, HPT domain"/>
    <property type="match status" value="1"/>
</dbReference>
<dbReference type="CDD" id="cd16922">
    <property type="entry name" value="HATPase_EvgS-ArcB-TorS-like"/>
    <property type="match status" value="1"/>
</dbReference>
<dbReference type="InterPro" id="IPR036097">
    <property type="entry name" value="HisK_dim/P_sf"/>
</dbReference>
<dbReference type="InterPro" id="IPR003018">
    <property type="entry name" value="GAF"/>
</dbReference>
<dbReference type="InterPro" id="IPR004358">
    <property type="entry name" value="Sig_transdc_His_kin-like_C"/>
</dbReference>
<evidence type="ECO:0000313" key="22">
    <source>
        <dbReference type="EMBL" id="MFC1849709.1"/>
    </source>
</evidence>
<feature type="domain" description="HPt" evidence="21">
    <location>
        <begin position="1033"/>
        <end position="1133"/>
    </location>
</feature>
<comment type="catalytic activity">
    <reaction evidence="1">
        <text>ATP + protein L-histidine = ADP + protein N-phospho-L-histidine.</text>
        <dbReference type="EC" id="2.7.13.3"/>
    </reaction>
</comment>
<name>A0ABV6YU33_UNCC1</name>